<name>A0AAU8L0Z7_9CAUD</name>
<proteinExistence type="predicted"/>
<organism evidence="2">
    <name type="scientific">Clostridium phage vB_CPP_X44</name>
    <dbReference type="NCBI Taxonomy" id="3232179"/>
    <lineage>
        <taxon>Viruses</taxon>
        <taxon>Duplodnaviria</taxon>
        <taxon>Heunggongvirae</taxon>
        <taxon>Uroviricota</taxon>
        <taxon>Caudoviricetes</taxon>
    </lineage>
</organism>
<feature type="coiled-coil region" evidence="1">
    <location>
        <begin position="3"/>
        <end position="51"/>
    </location>
</feature>
<gene>
    <name evidence="2" type="ORF">vBCPPX44_19</name>
</gene>
<reference evidence="2" key="1">
    <citation type="submission" date="2024-06" db="EMBL/GenBank/DDBJ databases">
        <authorList>
            <person name="Li M."/>
        </authorList>
    </citation>
    <scope>NUCLEOTIDE SEQUENCE</scope>
</reference>
<dbReference type="EMBL" id="PP869283">
    <property type="protein sequence ID" value="XCN28559.1"/>
    <property type="molecule type" value="Genomic_DNA"/>
</dbReference>
<protein>
    <submittedName>
        <fullName evidence="2">Uncharacterized protein</fullName>
    </submittedName>
</protein>
<evidence type="ECO:0000313" key="2">
    <source>
        <dbReference type="EMBL" id="XCN28559.1"/>
    </source>
</evidence>
<keyword evidence="1" id="KW-0175">Coiled coil</keyword>
<accession>A0AAU8L0Z7</accession>
<evidence type="ECO:0000256" key="1">
    <source>
        <dbReference type="SAM" id="Coils"/>
    </source>
</evidence>
<sequence length="83" mass="9999">MELDEALVKITEQNDTIVSLQEEIRRNKEALQEKEKETQRLRENNMKLFLRVSGGEEQIEDDEEMKKPEIKQTFDDFIKDWDI</sequence>